<evidence type="ECO:0000313" key="3">
    <source>
        <dbReference type="Proteomes" id="UP000249364"/>
    </source>
</evidence>
<dbReference type="Proteomes" id="UP000249364">
    <property type="component" value="Unassembled WGS sequence"/>
</dbReference>
<evidence type="ECO:0000313" key="2">
    <source>
        <dbReference type="EMBL" id="PZX48227.1"/>
    </source>
</evidence>
<accession>A0A2W7QX50</accession>
<dbReference type="AlphaFoldDB" id="A0A2W7QX50"/>
<evidence type="ECO:0000256" key="1">
    <source>
        <dbReference type="SAM" id="Phobius"/>
    </source>
</evidence>
<feature type="transmembrane region" description="Helical" evidence="1">
    <location>
        <begin position="21"/>
        <end position="42"/>
    </location>
</feature>
<gene>
    <name evidence="2" type="ORF">LY56_00378</name>
</gene>
<name>A0A2W7QX50_9RHOB</name>
<proteinExistence type="predicted"/>
<comment type="caution">
    <text evidence="2">The sequence shown here is derived from an EMBL/GenBank/DDBJ whole genome shotgun (WGS) entry which is preliminary data.</text>
</comment>
<keyword evidence="3" id="KW-1185">Reference proteome</keyword>
<keyword evidence="1" id="KW-0472">Membrane</keyword>
<organism evidence="2 3">
    <name type="scientific">Roseinatronobacter thiooxidans</name>
    <dbReference type="NCBI Taxonomy" id="121821"/>
    <lineage>
        <taxon>Bacteria</taxon>
        <taxon>Pseudomonadati</taxon>
        <taxon>Pseudomonadota</taxon>
        <taxon>Alphaproteobacteria</taxon>
        <taxon>Rhodobacterales</taxon>
        <taxon>Paracoccaceae</taxon>
        <taxon>Roseinatronobacter</taxon>
    </lineage>
</organism>
<sequence length="50" mass="5273">MAYLDAEIQNVRLIWLKVVSLVLVIGLILLGLASASALAVLLGHAPSHLP</sequence>
<keyword evidence="1" id="KW-1133">Transmembrane helix</keyword>
<dbReference type="EMBL" id="QKZQ01000001">
    <property type="protein sequence ID" value="PZX48227.1"/>
    <property type="molecule type" value="Genomic_DNA"/>
</dbReference>
<keyword evidence="1" id="KW-0812">Transmembrane</keyword>
<protein>
    <submittedName>
        <fullName evidence="2">Uncharacterized protein</fullName>
    </submittedName>
</protein>
<dbReference type="RefSeq" id="WP_170124692.1">
    <property type="nucleotide sequence ID" value="NZ_MEHT01000009.1"/>
</dbReference>
<reference evidence="2 3" key="1">
    <citation type="submission" date="2018-06" db="EMBL/GenBank/DDBJ databases">
        <title>Genomic Encyclopedia of Archaeal and Bacterial Type Strains, Phase II (KMG-II): from individual species to whole genera.</title>
        <authorList>
            <person name="Goeker M."/>
        </authorList>
    </citation>
    <scope>NUCLEOTIDE SEQUENCE [LARGE SCALE GENOMIC DNA]</scope>
    <source>
        <strain evidence="2 3">DSM 13087</strain>
    </source>
</reference>
<dbReference type="STRING" id="121821.GCA_001870675_02450"/>